<organism evidence="1 2">
    <name type="scientific">Floricoccus tropicus</name>
    <dbReference type="NCBI Taxonomy" id="1859473"/>
    <lineage>
        <taxon>Bacteria</taxon>
        <taxon>Bacillati</taxon>
        <taxon>Bacillota</taxon>
        <taxon>Bacilli</taxon>
        <taxon>Lactobacillales</taxon>
        <taxon>Streptococcaceae</taxon>
        <taxon>Floricoccus</taxon>
    </lineage>
</organism>
<dbReference type="InterPro" id="IPR025233">
    <property type="entry name" value="DUF4176"/>
</dbReference>
<keyword evidence="2" id="KW-1185">Reference proteome</keyword>
<evidence type="ECO:0000313" key="2">
    <source>
        <dbReference type="Proteomes" id="UP000178622"/>
    </source>
</evidence>
<reference evidence="2" key="1">
    <citation type="submission" date="2016-09" db="EMBL/GenBank/DDBJ databases">
        <title>Draft genome sequence of a novel species of the family Streptococcaceae isolated from flowers.</title>
        <authorList>
            <person name="Chuah L.-O."/>
            <person name="Yap K.-P."/>
            <person name="Thong K.L."/>
            <person name="Liong M.T."/>
            <person name="Ahmad R."/>
            <person name="Rusul G."/>
        </authorList>
    </citation>
    <scope>NUCLEOTIDE SEQUENCE [LARGE SCALE GENOMIC DNA]</scope>
    <source>
        <strain evidence="2">DF1</strain>
    </source>
</reference>
<name>A0A1E8GPT4_9LACT</name>
<evidence type="ECO:0000313" key="1">
    <source>
        <dbReference type="EMBL" id="OFI50252.1"/>
    </source>
</evidence>
<evidence type="ECO:0008006" key="3">
    <source>
        <dbReference type="Google" id="ProtNLM"/>
    </source>
</evidence>
<dbReference type="RefSeq" id="WP_070788474.1">
    <property type="nucleotide sequence ID" value="NZ_MKIR01000002.1"/>
</dbReference>
<accession>A0A1E8GPT4</accession>
<dbReference type="OrthoDB" id="5124454at2"/>
<dbReference type="AlphaFoldDB" id="A0A1E8GPT4"/>
<dbReference type="Proteomes" id="UP000178622">
    <property type="component" value="Unassembled WGS sequence"/>
</dbReference>
<sequence length="112" mass="13104">MKSIGSIVYLADGNQKIMIINVGPVVEKDGKEYYFDYTGCIYPEGVNPEQVYYFNNEDIDEVIFDGYLDDDGKRLIELFTNWKNNKNKKIEKGNVEEFNNSIPRKKGWGFEW</sequence>
<dbReference type="Pfam" id="PF13780">
    <property type="entry name" value="DUF4176"/>
    <property type="match status" value="1"/>
</dbReference>
<dbReference type="STRING" id="1859473.BG261_09025"/>
<comment type="caution">
    <text evidence="1">The sequence shown here is derived from an EMBL/GenBank/DDBJ whole genome shotgun (WGS) entry which is preliminary data.</text>
</comment>
<dbReference type="EMBL" id="MKIR01000002">
    <property type="protein sequence ID" value="OFI50252.1"/>
    <property type="molecule type" value="Genomic_DNA"/>
</dbReference>
<proteinExistence type="predicted"/>
<protein>
    <recommendedName>
        <fullName evidence="3">DUF4176 domain-containing protein</fullName>
    </recommendedName>
</protein>
<gene>
    <name evidence="1" type="ORF">BG261_09025</name>
</gene>